<dbReference type="GO" id="GO:0043138">
    <property type="term" value="F:3'-5' DNA helicase activity"/>
    <property type="evidence" value="ECO:0007669"/>
    <property type="project" value="TreeGrafter"/>
</dbReference>
<dbReference type="InterPro" id="IPR014001">
    <property type="entry name" value="Helicase_ATP-bd"/>
</dbReference>
<evidence type="ECO:0000256" key="1">
    <source>
        <dbReference type="ARBA" id="ARBA00022741"/>
    </source>
</evidence>
<feature type="compositionally biased region" description="Polar residues" evidence="3">
    <location>
        <begin position="267"/>
        <end position="278"/>
    </location>
</feature>
<feature type="compositionally biased region" description="Acidic residues" evidence="3">
    <location>
        <begin position="321"/>
        <end position="334"/>
    </location>
</feature>
<evidence type="ECO:0000313" key="7">
    <source>
        <dbReference type="Proteomes" id="UP001500962"/>
    </source>
</evidence>
<dbReference type="EMBL" id="BAAADN010000017">
    <property type="protein sequence ID" value="GAA0455807.1"/>
    <property type="molecule type" value="Genomic_DNA"/>
</dbReference>
<evidence type="ECO:0000256" key="2">
    <source>
        <dbReference type="ARBA" id="ARBA00022840"/>
    </source>
</evidence>
<dbReference type="InterPro" id="IPR027417">
    <property type="entry name" value="P-loop_NTPase"/>
</dbReference>
<accession>A0AAV3SEI7</accession>
<name>A0AAV3SEI7_HALDO</name>
<dbReference type="GO" id="GO:0005524">
    <property type="term" value="F:ATP binding"/>
    <property type="evidence" value="ECO:0007669"/>
    <property type="project" value="UniProtKB-KW"/>
</dbReference>
<dbReference type="PANTHER" id="PTHR47957">
    <property type="entry name" value="ATP-DEPENDENT HELICASE HRQ1"/>
    <property type="match status" value="1"/>
</dbReference>
<dbReference type="PROSITE" id="PS51194">
    <property type="entry name" value="HELICASE_CTER"/>
    <property type="match status" value="1"/>
</dbReference>
<dbReference type="InterPro" id="IPR018973">
    <property type="entry name" value="MZB"/>
</dbReference>
<reference evidence="6" key="1">
    <citation type="journal article" date="2014" name="Int. J. Syst. Evol. Microbiol.">
        <title>Complete genome sequence of Corynebacterium casei LMG S-19264T (=DSM 44701T), isolated from a smear-ripened cheese.</title>
        <authorList>
            <consortium name="US DOE Joint Genome Institute (JGI-PGF)"/>
            <person name="Walter F."/>
            <person name="Albersmeier A."/>
            <person name="Kalinowski J."/>
            <person name="Ruckert C."/>
        </authorList>
    </citation>
    <scope>NUCLEOTIDE SEQUENCE</scope>
    <source>
        <strain evidence="6">JCM 12289</strain>
    </source>
</reference>
<dbReference type="Proteomes" id="UP001500962">
    <property type="component" value="Unassembled WGS sequence"/>
</dbReference>
<dbReference type="Gene3D" id="3.40.50.300">
    <property type="entry name" value="P-loop containing nucleotide triphosphate hydrolases"/>
    <property type="match status" value="2"/>
</dbReference>
<protein>
    <submittedName>
        <fullName evidence="6">DEAD/DEAH box helicase</fullName>
    </submittedName>
</protein>
<dbReference type="SMART" id="SM00487">
    <property type="entry name" value="DEXDc"/>
    <property type="match status" value="1"/>
</dbReference>
<dbReference type="Pfam" id="PF09369">
    <property type="entry name" value="MZB"/>
    <property type="match status" value="1"/>
</dbReference>
<comment type="caution">
    <text evidence="6">The sequence shown here is derived from an EMBL/GenBank/DDBJ whole genome shotgun (WGS) entry which is preliminary data.</text>
</comment>
<proteinExistence type="predicted"/>
<dbReference type="GO" id="GO:0003676">
    <property type="term" value="F:nucleic acid binding"/>
    <property type="evidence" value="ECO:0007669"/>
    <property type="project" value="InterPro"/>
</dbReference>
<feature type="region of interest" description="Disordered" evidence="3">
    <location>
        <begin position="880"/>
        <end position="909"/>
    </location>
</feature>
<dbReference type="InterPro" id="IPR001650">
    <property type="entry name" value="Helicase_C-like"/>
</dbReference>
<dbReference type="Pfam" id="PF14520">
    <property type="entry name" value="HHH_5"/>
    <property type="match status" value="1"/>
</dbReference>
<dbReference type="Pfam" id="PF00270">
    <property type="entry name" value="DEAD"/>
    <property type="match status" value="1"/>
</dbReference>
<dbReference type="SUPFAM" id="SSF52540">
    <property type="entry name" value="P-loop containing nucleoside triphosphate hydrolases"/>
    <property type="match status" value="1"/>
</dbReference>
<feature type="domain" description="Helicase ATP-binding" evidence="4">
    <location>
        <begin position="60"/>
        <end position="242"/>
    </location>
</feature>
<gene>
    <name evidence="6" type="ORF">GCM10008985_09640</name>
</gene>
<dbReference type="PANTHER" id="PTHR47957:SF3">
    <property type="entry name" value="ATP-DEPENDENT HELICASE HRQ1"/>
    <property type="match status" value="1"/>
</dbReference>
<dbReference type="SMART" id="SM00490">
    <property type="entry name" value="HELICc"/>
    <property type="match status" value="1"/>
</dbReference>
<keyword evidence="1" id="KW-0547">Nucleotide-binding</keyword>
<evidence type="ECO:0000259" key="4">
    <source>
        <dbReference type="PROSITE" id="PS51192"/>
    </source>
</evidence>
<keyword evidence="6" id="KW-0347">Helicase</keyword>
<dbReference type="InterPro" id="IPR010995">
    <property type="entry name" value="DNA_repair_Rad51/TF_NusA_a-hlx"/>
</dbReference>
<dbReference type="Pfam" id="PF00271">
    <property type="entry name" value="Helicase_C"/>
    <property type="match status" value="1"/>
</dbReference>
<evidence type="ECO:0000313" key="6">
    <source>
        <dbReference type="EMBL" id="GAA0455807.1"/>
    </source>
</evidence>
<dbReference type="GO" id="GO:0036297">
    <property type="term" value="P:interstrand cross-link repair"/>
    <property type="evidence" value="ECO:0007669"/>
    <property type="project" value="TreeGrafter"/>
</dbReference>
<dbReference type="AlphaFoldDB" id="A0AAV3SEI7"/>
<organism evidence="6 7">
    <name type="scientific">Halococcus dombrowskii</name>
    <dbReference type="NCBI Taxonomy" id="179637"/>
    <lineage>
        <taxon>Archaea</taxon>
        <taxon>Methanobacteriati</taxon>
        <taxon>Methanobacteriota</taxon>
        <taxon>Stenosarchaea group</taxon>
        <taxon>Halobacteria</taxon>
        <taxon>Halobacteriales</taxon>
        <taxon>Halococcaceae</taxon>
        <taxon>Halococcus</taxon>
    </lineage>
</organism>
<dbReference type="PROSITE" id="PS51192">
    <property type="entry name" value="HELICASE_ATP_BIND_1"/>
    <property type="match status" value="1"/>
</dbReference>
<dbReference type="CDD" id="cd18797">
    <property type="entry name" value="SF2_C_Hrq"/>
    <property type="match status" value="1"/>
</dbReference>
<dbReference type="InterPro" id="IPR011545">
    <property type="entry name" value="DEAD/DEAH_box_helicase_dom"/>
</dbReference>
<dbReference type="Gene3D" id="1.10.150.20">
    <property type="entry name" value="5' to 3' exonuclease, C-terminal subdomain"/>
    <property type="match status" value="1"/>
</dbReference>
<feature type="region of interest" description="Disordered" evidence="3">
    <location>
        <begin position="254"/>
        <end position="345"/>
    </location>
</feature>
<evidence type="ECO:0000256" key="3">
    <source>
        <dbReference type="SAM" id="MobiDB-lite"/>
    </source>
</evidence>
<feature type="compositionally biased region" description="Polar residues" evidence="3">
    <location>
        <begin position="309"/>
        <end position="320"/>
    </location>
</feature>
<sequence length="1019" mass="112302">MDEIVGWLRNRPYYRNQIKIHQVMEGRTGSYGDVGVESRLERALERRGIDQFYRHQTAAIDAIRDGENAVIATPTASGKSLIYTVPAVERALDHDGRTLYIAPQRALINDQEANFTDLTDDLGLGATVDVGQYTGQLSQTEKRAVRGDQPHIVLMTPDLLHYGVLPHDHLWEWFFRQLDTIVIDEVHEYRGIFGSQIALVMRRLTRMCERYNSDPQFICCSATIGNPAEHAGNVTGQSTDSFSVIDEDTSTTGATHWLFWNPPPVKDNSQAESDTQHPAPSELEPEPQPPTMTSDGGEALPAPAPPSTDIDTSSDVQSDPTADDGGEGETETSVEPESGGERKSNHAEAVRLFCDLVTRGYQTLVFTRTRQGAERCAEWSAAELHKRGEHQAANAITAYQAALKQDRREEIEDGLHDGSIPGVWSTSALELGVDVGGLDVVILNGYPGTRMQTHQRAGRAGRGRDASLVTLVGGRDQLDQYLMGHPDVFFEGDPEEAAVNPANDQLMPDHVLSAARESWLSPADEQHFGEKFPEFVTQLESEGLLERRNTNKGVRWTYAGDGSPQHEMSIRAIHDREIQIRDRLNETDLASLSYDDALRDVHPNAIYHHQGEKYEVVDLDLERDTAFLESTELSYYTQALTDKAISVNEVLNETTLATHPGVTVGFADIEFREQVTKYLQCTQGNDDNGEPIPLPEPLPPTELRTRALYFTIPPAIKQNLRAESDVDDGFEGAIHAVEHAMISLFPLEFLCDRRDIGGLSTPLHPQTAKSTIFIYDGYPGGVGLARGGYERVEDLLRETRDLLADCPCESGCPACIQSPHCGNANDPLDKSLALSLLDYLLGDATIEPNHHEMDEVDNARQQEPVENRSEVEVKVDTAIDSIATNENSGGTDDIDQRPTTPETPETDKKTVVAEQIATHSQTNVDTETVAETLAKLEGYDIEPETAKPPLLELYGVAGPSIYDIPGIGPVRGHHLFQAGYHTPEAIAAASSGDLTDNVPYLTEWVASKIQPSAEEFIDE</sequence>
<reference evidence="6" key="2">
    <citation type="submission" date="2023-12" db="EMBL/GenBank/DDBJ databases">
        <authorList>
            <person name="Sun Q."/>
            <person name="Inoue M."/>
        </authorList>
    </citation>
    <scope>NUCLEOTIDE SEQUENCE</scope>
    <source>
        <strain evidence="6">JCM 12289</strain>
    </source>
</reference>
<dbReference type="GO" id="GO:0006289">
    <property type="term" value="P:nucleotide-excision repair"/>
    <property type="evidence" value="ECO:0007669"/>
    <property type="project" value="TreeGrafter"/>
</dbReference>
<dbReference type="SUPFAM" id="SSF47794">
    <property type="entry name" value="Rad51 N-terminal domain-like"/>
    <property type="match status" value="1"/>
</dbReference>
<keyword evidence="6" id="KW-0378">Hydrolase</keyword>
<evidence type="ECO:0000259" key="5">
    <source>
        <dbReference type="PROSITE" id="PS51194"/>
    </source>
</evidence>
<feature type="domain" description="Helicase C-terminal" evidence="5">
    <location>
        <begin position="348"/>
        <end position="507"/>
    </location>
</feature>
<keyword evidence="2" id="KW-0067">ATP-binding</keyword>
<dbReference type="CDD" id="cd17923">
    <property type="entry name" value="DEXHc_Hrq1-like"/>
    <property type="match status" value="1"/>
</dbReference>